<feature type="transmembrane region" description="Helical" evidence="6">
    <location>
        <begin position="72"/>
        <end position="94"/>
    </location>
</feature>
<dbReference type="InterPro" id="IPR001123">
    <property type="entry name" value="LeuE-type"/>
</dbReference>
<feature type="transmembrane region" description="Helical" evidence="6">
    <location>
        <begin position="182"/>
        <end position="206"/>
    </location>
</feature>
<keyword evidence="4 6" id="KW-1133">Transmembrane helix</keyword>
<evidence type="ECO:0000256" key="1">
    <source>
        <dbReference type="ARBA" id="ARBA00004651"/>
    </source>
</evidence>
<comment type="subcellular location">
    <subcellularLocation>
        <location evidence="1">Cell membrane</location>
        <topology evidence="1">Multi-pass membrane protein</topology>
    </subcellularLocation>
</comment>
<reference evidence="8" key="1">
    <citation type="journal article" date="2019" name="Int. J. Syst. Evol. Microbiol.">
        <title>The Global Catalogue of Microorganisms (GCM) 10K type strain sequencing project: providing services to taxonomists for standard genome sequencing and annotation.</title>
        <authorList>
            <consortium name="The Broad Institute Genomics Platform"/>
            <consortium name="The Broad Institute Genome Sequencing Center for Infectious Disease"/>
            <person name="Wu L."/>
            <person name="Ma J."/>
        </authorList>
    </citation>
    <scope>NUCLEOTIDE SEQUENCE [LARGE SCALE GENOMIC DNA]</scope>
    <source>
        <strain evidence="8">CGMCC 1.15407</strain>
    </source>
</reference>
<comment type="caution">
    <text evidence="7">The sequence shown here is derived from an EMBL/GenBank/DDBJ whole genome shotgun (WGS) entry which is preliminary data.</text>
</comment>
<dbReference type="RefSeq" id="WP_137402559.1">
    <property type="nucleotide sequence ID" value="NZ_BMIU01000001.1"/>
</dbReference>
<evidence type="ECO:0000256" key="2">
    <source>
        <dbReference type="ARBA" id="ARBA00022475"/>
    </source>
</evidence>
<evidence type="ECO:0000256" key="4">
    <source>
        <dbReference type="ARBA" id="ARBA00022989"/>
    </source>
</evidence>
<evidence type="ECO:0000256" key="5">
    <source>
        <dbReference type="ARBA" id="ARBA00023136"/>
    </source>
</evidence>
<organism evidence="7 8">
    <name type="scientific">Echinicola rosea</name>
    <dbReference type="NCBI Taxonomy" id="1807691"/>
    <lineage>
        <taxon>Bacteria</taxon>
        <taxon>Pseudomonadati</taxon>
        <taxon>Bacteroidota</taxon>
        <taxon>Cytophagia</taxon>
        <taxon>Cytophagales</taxon>
        <taxon>Cyclobacteriaceae</taxon>
        <taxon>Echinicola</taxon>
    </lineage>
</organism>
<dbReference type="Proteomes" id="UP000647339">
    <property type="component" value="Unassembled WGS sequence"/>
</dbReference>
<evidence type="ECO:0000313" key="7">
    <source>
        <dbReference type="EMBL" id="GGF17690.1"/>
    </source>
</evidence>
<name>A0ABQ1UH59_9BACT</name>
<proteinExistence type="predicted"/>
<evidence type="ECO:0000256" key="6">
    <source>
        <dbReference type="SAM" id="Phobius"/>
    </source>
</evidence>
<sequence length="210" mass="23372">MEFSFIEGIGMGLVLSLIIGPVFFALIQNSIEHGFRHSMVMALGILVSDSLYVLISHFGVSYLTHNPSFKAGLGYVGGVIMIGFGLASFFKNTIQRPSSSSLLRKEAPRRRKGFLKGLSLNGVNPFVLLFWISIAGMVHLKKGYSEVDVVLFYGGMLLTVFSTDLLKAYIAKRLRKFITPTFMLYMNRAVGVVLVVFGLRLLWYAVSKSW</sequence>
<feature type="transmembrane region" description="Helical" evidence="6">
    <location>
        <begin position="6"/>
        <end position="27"/>
    </location>
</feature>
<accession>A0ABQ1UH59</accession>
<feature type="transmembrane region" description="Helical" evidence="6">
    <location>
        <begin position="39"/>
        <end position="60"/>
    </location>
</feature>
<feature type="transmembrane region" description="Helical" evidence="6">
    <location>
        <begin position="150"/>
        <end position="170"/>
    </location>
</feature>
<gene>
    <name evidence="7" type="ORF">GCM10011339_02000</name>
</gene>
<evidence type="ECO:0000313" key="8">
    <source>
        <dbReference type="Proteomes" id="UP000647339"/>
    </source>
</evidence>
<keyword evidence="2" id="KW-1003">Cell membrane</keyword>
<feature type="transmembrane region" description="Helical" evidence="6">
    <location>
        <begin position="114"/>
        <end position="138"/>
    </location>
</feature>
<keyword evidence="8" id="KW-1185">Reference proteome</keyword>
<evidence type="ECO:0000256" key="3">
    <source>
        <dbReference type="ARBA" id="ARBA00022692"/>
    </source>
</evidence>
<dbReference type="PANTHER" id="PTHR30086:SF20">
    <property type="entry name" value="ARGININE EXPORTER PROTEIN ARGO-RELATED"/>
    <property type="match status" value="1"/>
</dbReference>
<dbReference type="EMBL" id="BMIU01000001">
    <property type="protein sequence ID" value="GGF17690.1"/>
    <property type="molecule type" value="Genomic_DNA"/>
</dbReference>
<keyword evidence="3 6" id="KW-0812">Transmembrane</keyword>
<keyword evidence="5 6" id="KW-0472">Membrane</keyword>
<protein>
    <submittedName>
        <fullName evidence="7">Lysine transporter LysE</fullName>
    </submittedName>
</protein>
<dbReference type="Pfam" id="PF01810">
    <property type="entry name" value="LysE"/>
    <property type="match status" value="1"/>
</dbReference>
<dbReference type="PANTHER" id="PTHR30086">
    <property type="entry name" value="ARGININE EXPORTER PROTEIN ARGO"/>
    <property type="match status" value="1"/>
</dbReference>